<dbReference type="AlphaFoldDB" id="A0A4Q7LSX7"/>
<keyword evidence="2" id="KW-1185">Reference proteome</keyword>
<dbReference type="Proteomes" id="UP000293433">
    <property type="component" value="Unassembled WGS sequence"/>
</dbReference>
<gene>
    <name evidence="1" type="ORF">EV685_1672</name>
</gene>
<comment type="caution">
    <text evidence="1">The sequence shown here is derived from an EMBL/GenBank/DDBJ whole genome shotgun (WGS) entry which is preliminary data.</text>
</comment>
<dbReference type="EMBL" id="SGWV01000008">
    <property type="protein sequence ID" value="RZS57108.1"/>
    <property type="molecule type" value="Genomic_DNA"/>
</dbReference>
<proteinExistence type="predicted"/>
<accession>A0A4Q7LSX7</accession>
<evidence type="ECO:0000313" key="2">
    <source>
        <dbReference type="Proteomes" id="UP000293433"/>
    </source>
</evidence>
<evidence type="ECO:0000313" key="1">
    <source>
        <dbReference type="EMBL" id="RZS57108.1"/>
    </source>
</evidence>
<dbReference type="RefSeq" id="WP_130481513.1">
    <property type="nucleotide sequence ID" value="NZ_SGWV01000008.1"/>
</dbReference>
<organism evidence="1 2">
    <name type="scientific">Sphaerotilus mobilis</name>
    <dbReference type="NCBI Taxonomy" id="47994"/>
    <lineage>
        <taxon>Bacteria</taxon>
        <taxon>Pseudomonadati</taxon>
        <taxon>Pseudomonadota</taxon>
        <taxon>Betaproteobacteria</taxon>
        <taxon>Burkholderiales</taxon>
        <taxon>Sphaerotilaceae</taxon>
        <taxon>Sphaerotilus</taxon>
    </lineage>
</organism>
<name>A0A4Q7LSX7_9BURK</name>
<dbReference type="OrthoDB" id="9838669at2"/>
<reference evidence="1 2" key="1">
    <citation type="submission" date="2019-02" db="EMBL/GenBank/DDBJ databases">
        <title>Genomic Encyclopedia of Type Strains, Phase IV (KMG-IV): sequencing the most valuable type-strain genomes for metagenomic binning, comparative biology and taxonomic classification.</title>
        <authorList>
            <person name="Goeker M."/>
        </authorList>
    </citation>
    <scope>NUCLEOTIDE SEQUENCE [LARGE SCALE GENOMIC DNA]</scope>
    <source>
        <strain evidence="1 2">DSM 10617</strain>
    </source>
</reference>
<protein>
    <submittedName>
        <fullName evidence="1">Uncharacterized protein</fullName>
    </submittedName>
</protein>
<sequence length="267" mass="28247">MPSRTSFFPPIRATAFLQGLVLGATVVLSGVAVANDADKSVAVEHVPAFPALERWVSGRVTGAIDAPLTRVQTIPLSLAGAPQAETYQPLPVILGLPELPLIGAGAGRTDSAWSAGFNYQGLALRQLVLDGKGTQHQLRPLSAGMPAGARFKLRITATFDAVAEVDQVVGDAWYGQRVGQVYPKKGMSVSMKAGETVDLPLGAQAYFVMGRAADQRLVLSVRHPKAIGSARSAQPAYRQDGRNGSTYLQLVPSGSHPVIEQQLMLAR</sequence>